<protein>
    <submittedName>
        <fullName evidence="2">Uncharacterized protein</fullName>
    </submittedName>
</protein>
<gene>
    <name evidence="2" type="ORF">HYC85_007047</name>
</gene>
<evidence type="ECO:0000313" key="3">
    <source>
        <dbReference type="Proteomes" id="UP000593564"/>
    </source>
</evidence>
<reference evidence="3" key="1">
    <citation type="journal article" date="2020" name="Nat. Commun.">
        <title>Genome assembly of wild tea tree DASZ reveals pedigree and selection history of tea varieties.</title>
        <authorList>
            <person name="Zhang W."/>
            <person name="Zhang Y."/>
            <person name="Qiu H."/>
            <person name="Guo Y."/>
            <person name="Wan H."/>
            <person name="Zhang X."/>
            <person name="Scossa F."/>
            <person name="Alseekh S."/>
            <person name="Zhang Q."/>
            <person name="Wang P."/>
            <person name="Xu L."/>
            <person name="Schmidt M.H."/>
            <person name="Jia X."/>
            <person name="Li D."/>
            <person name="Zhu A."/>
            <person name="Guo F."/>
            <person name="Chen W."/>
            <person name="Ni D."/>
            <person name="Usadel B."/>
            <person name="Fernie A.R."/>
            <person name="Wen W."/>
        </authorList>
    </citation>
    <scope>NUCLEOTIDE SEQUENCE [LARGE SCALE GENOMIC DNA]</scope>
    <source>
        <strain evidence="3">cv. G240</strain>
    </source>
</reference>
<feature type="region of interest" description="Disordered" evidence="1">
    <location>
        <begin position="1"/>
        <end position="31"/>
    </location>
</feature>
<accession>A0A7J7HPS8</accession>
<proteinExistence type="predicted"/>
<dbReference type="PANTHER" id="PTHR33544">
    <property type="entry name" value="DUF4005 DOMAIN-CONTAINING PROTEIN-RELATED"/>
    <property type="match status" value="1"/>
</dbReference>
<reference evidence="2 3" key="2">
    <citation type="submission" date="2020-07" db="EMBL/GenBank/DDBJ databases">
        <title>Genome assembly of wild tea tree DASZ reveals pedigree and selection history of tea varieties.</title>
        <authorList>
            <person name="Zhang W."/>
        </authorList>
    </citation>
    <scope>NUCLEOTIDE SEQUENCE [LARGE SCALE GENOMIC DNA]</scope>
    <source>
        <strain evidence="3">cv. G240</strain>
        <tissue evidence="2">Leaf</tissue>
    </source>
</reference>
<comment type="caution">
    <text evidence="2">The sequence shown here is derived from an EMBL/GenBank/DDBJ whole genome shotgun (WGS) entry which is preliminary data.</text>
</comment>
<dbReference type="AlphaFoldDB" id="A0A7J7HPS8"/>
<dbReference type="EMBL" id="JACBKZ010000003">
    <property type="protein sequence ID" value="KAF5954191.1"/>
    <property type="molecule type" value="Genomic_DNA"/>
</dbReference>
<feature type="compositionally biased region" description="Basic and acidic residues" evidence="1">
    <location>
        <begin position="9"/>
        <end position="31"/>
    </location>
</feature>
<sequence>MEFNSLSKPKSEFQDGELLQEKKQQEQEEKGETILVSSLTIKTRSLGEFKVAEDDNDGGGFRTPTSLDQRIPVITQCPPAPRKPKKTLSLTTKRKAASRRLMLDLSTEIDSFLADLDGSFFHEKSITLGSLLGVSSIVDLSRTRTRTRTRNRTTSIMRRRPQVSEANNNKKKTYRFKPNWCISLCPRDTTDAETVNNNNNTPSLGHFLAVERMAANEHRRSHNSPLIYGPEDEVAVLAQLDGEQNSLFVNGSIAPPPHSSPWFGSDEHGNGYGGGVPVLFSCMCGQAIH</sequence>
<evidence type="ECO:0000256" key="1">
    <source>
        <dbReference type="SAM" id="MobiDB-lite"/>
    </source>
</evidence>
<dbReference type="InterPro" id="IPR040344">
    <property type="entry name" value="At3g17950-like"/>
</dbReference>
<name>A0A7J7HPS8_CAMSI</name>
<organism evidence="2 3">
    <name type="scientific">Camellia sinensis</name>
    <name type="common">Tea plant</name>
    <name type="synonym">Thea sinensis</name>
    <dbReference type="NCBI Taxonomy" id="4442"/>
    <lineage>
        <taxon>Eukaryota</taxon>
        <taxon>Viridiplantae</taxon>
        <taxon>Streptophyta</taxon>
        <taxon>Embryophyta</taxon>
        <taxon>Tracheophyta</taxon>
        <taxon>Spermatophyta</taxon>
        <taxon>Magnoliopsida</taxon>
        <taxon>eudicotyledons</taxon>
        <taxon>Gunneridae</taxon>
        <taxon>Pentapetalae</taxon>
        <taxon>asterids</taxon>
        <taxon>Ericales</taxon>
        <taxon>Theaceae</taxon>
        <taxon>Camellia</taxon>
    </lineage>
</organism>
<dbReference type="PANTHER" id="PTHR33544:SF5">
    <property type="entry name" value="DUF4005 DOMAIN-CONTAINING PROTEIN"/>
    <property type="match status" value="1"/>
</dbReference>
<keyword evidence="3" id="KW-1185">Reference proteome</keyword>
<dbReference type="Proteomes" id="UP000593564">
    <property type="component" value="Unassembled WGS sequence"/>
</dbReference>
<evidence type="ECO:0000313" key="2">
    <source>
        <dbReference type="EMBL" id="KAF5954191.1"/>
    </source>
</evidence>